<dbReference type="PRINTS" id="PR00455">
    <property type="entry name" value="HTHTETR"/>
</dbReference>
<evidence type="ECO:0000313" key="6">
    <source>
        <dbReference type="EMBL" id="MCD1655387.1"/>
    </source>
</evidence>
<dbReference type="InterPro" id="IPR001647">
    <property type="entry name" value="HTH_TetR"/>
</dbReference>
<evidence type="ECO:0000256" key="2">
    <source>
        <dbReference type="ARBA" id="ARBA00023125"/>
    </source>
</evidence>
<dbReference type="PROSITE" id="PS50977">
    <property type="entry name" value="HTH_TETR_2"/>
    <property type="match status" value="1"/>
</dbReference>
<dbReference type="PANTHER" id="PTHR47506">
    <property type="entry name" value="TRANSCRIPTIONAL REGULATORY PROTEIN"/>
    <property type="match status" value="1"/>
</dbReference>
<dbReference type="Gene3D" id="1.10.357.10">
    <property type="entry name" value="Tetracycline Repressor, domain 2"/>
    <property type="match status" value="1"/>
</dbReference>
<keyword evidence="1" id="KW-0805">Transcription regulation</keyword>
<name>A0AAE3EJ12_9SPIR</name>
<dbReference type="GO" id="GO:0003677">
    <property type="term" value="F:DNA binding"/>
    <property type="evidence" value="ECO:0007669"/>
    <property type="project" value="UniProtKB-UniRule"/>
</dbReference>
<keyword evidence="2 4" id="KW-0238">DNA-binding</keyword>
<dbReference type="InterPro" id="IPR009057">
    <property type="entry name" value="Homeodomain-like_sf"/>
</dbReference>
<dbReference type="Proteomes" id="UP001198163">
    <property type="component" value="Unassembled WGS sequence"/>
</dbReference>
<comment type="caution">
    <text evidence="6">The sequence shown here is derived from an EMBL/GenBank/DDBJ whole genome shotgun (WGS) entry which is preliminary data.</text>
</comment>
<sequence length="192" mass="21869">MSEEKTTRRTILETALDLFALQGYEGTGVQQIVDNSGITKPTMYHYFGHKRGLLDEVIHTWGRSLFDIYEKSADYQHDLVMNLNLLTRETITFALANQSFYRLHCALSAAAPGTESHAAYEPLRKDINACIETLFAKASKDHGNMKGREKLYSESFQGMLKAWTLPVLNTELQLTDDLLHRVVHQFMHGIFS</sequence>
<evidence type="ECO:0000256" key="1">
    <source>
        <dbReference type="ARBA" id="ARBA00023015"/>
    </source>
</evidence>
<proteinExistence type="predicted"/>
<reference evidence="6" key="1">
    <citation type="submission" date="2021-08" db="EMBL/GenBank/DDBJ databases">
        <title>Comparative analyses of Brucepasteria parasyntrophica and Teretinema zuelzerae.</title>
        <authorList>
            <person name="Song Y."/>
            <person name="Brune A."/>
        </authorList>
    </citation>
    <scope>NUCLEOTIDE SEQUENCE</scope>
    <source>
        <strain evidence="6">DSM 1903</strain>
    </source>
</reference>
<dbReference type="RefSeq" id="WP_230756477.1">
    <property type="nucleotide sequence ID" value="NZ_JAINWA010000003.1"/>
</dbReference>
<accession>A0AAE3EJ12</accession>
<dbReference type="PANTHER" id="PTHR47506:SF6">
    <property type="entry name" value="HTH-TYPE TRANSCRIPTIONAL REPRESSOR NEMR"/>
    <property type="match status" value="1"/>
</dbReference>
<dbReference type="Pfam" id="PF00440">
    <property type="entry name" value="TetR_N"/>
    <property type="match status" value="1"/>
</dbReference>
<evidence type="ECO:0000259" key="5">
    <source>
        <dbReference type="PROSITE" id="PS50977"/>
    </source>
</evidence>
<gene>
    <name evidence="6" type="ORF">K7J14_11845</name>
</gene>
<evidence type="ECO:0000313" key="7">
    <source>
        <dbReference type="Proteomes" id="UP001198163"/>
    </source>
</evidence>
<keyword evidence="3" id="KW-0804">Transcription</keyword>
<keyword evidence="7" id="KW-1185">Reference proteome</keyword>
<evidence type="ECO:0000256" key="3">
    <source>
        <dbReference type="ARBA" id="ARBA00023163"/>
    </source>
</evidence>
<organism evidence="6 7">
    <name type="scientific">Teretinema zuelzerae</name>
    <dbReference type="NCBI Taxonomy" id="156"/>
    <lineage>
        <taxon>Bacteria</taxon>
        <taxon>Pseudomonadati</taxon>
        <taxon>Spirochaetota</taxon>
        <taxon>Spirochaetia</taxon>
        <taxon>Spirochaetales</taxon>
        <taxon>Treponemataceae</taxon>
        <taxon>Teretinema</taxon>
    </lineage>
</organism>
<dbReference type="AlphaFoldDB" id="A0AAE3EJ12"/>
<protein>
    <submittedName>
        <fullName evidence="6">TetR/AcrR family transcriptional regulator</fullName>
    </submittedName>
</protein>
<feature type="DNA-binding region" description="H-T-H motif" evidence="4">
    <location>
        <begin position="28"/>
        <end position="47"/>
    </location>
</feature>
<feature type="domain" description="HTH tetR-type" evidence="5">
    <location>
        <begin position="5"/>
        <end position="65"/>
    </location>
</feature>
<dbReference type="SUPFAM" id="SSF46689">
    <property type="entry name" value="Homeodomain-like"/>
    <property type="match status" value="1"/>
</dbReference>
<dbReference type="EMBL" id="JAINWA010000003">
    <property type="protein sequence ID" value="MCD1655387.1"/>
    <property type="molecule type" value="Genomic_DNA"/>
</dbReference>
<evidence type="ECO:0000256" key="4">
    <source>
        <dbReference type="PROSITE-ProRule" id="PRU00335"/>
    </source>
</evidence>